<dbReference type="InterPro" id="IPR006168">
    <property type="entry name" value="G3P_DH_NAD-dep"/>
</dbReference>
<feature type="binding site" evidence="6">
    <location>
        <position position="279"/>
    </location>
    <ligand>
        <name>NAD(+)</name>
        <dbReference type="ChEBI" id="CHEBI:57540"/>
    </ligand>
</feature>
<feature type="site" description="Important for catalytic activity" evidence="5">
    <location>
        <position position="144"/>
    </location>
</feature>
<feature type="binding site" evidence="6">
    <location>
        <position position="96"/>
    </location>
    <ligand>
        <name>NAD(+)</name>
        <dbReference type="ChEBI" id="CHEBI:57540"/>
    </ligand>
</feature>
<sequence>MAVPGVKNICVVGAGNMGHQIALCFAIAGYRVKCTDINEEVLKKAENFADTYLPERVAKGKMSEEVARQARSNISFTTDLKEAAADADVVVEAILEKLDLKWKLFAQLDEICPPHTILATNSSFIVSSKLAPATKRPDKVCNMHFFNPALIMKLVEVVKGPHTAEETAQKIFDLARDIGKVPVLLKKEIYGFLVNRIVSAINREALYIYDMGVASYEDIDKAVVYALGHPMGPFRLMDLTGIDLAYYIGMERYQETGDPAHKPSPIIVEKFIKKEWGQKTGRGFYDYSQQGNK</sequence>
<dbReference type="InterPro" id="IPR006108">
    <property type="entry name" value="3HC_DH_C"/>
</dbReference>
<dbReference type="Pfam" id="PF00725">
    <property type="entry name" value="3HCDH"/>
    <property type="match status" value="1"/>
</dbReference>
<evidence type="ECO:0000256" key="5">
    <source>
        <dbReference type="PIRSR" id="PIRSR000105-1"/>
    </source>
</evidence>
<dbReference type="InterPro" id="IPR013328">
    <property type="entry name" value="6PGD_dom2"/>
</dbReference>
<evidence type="ECO:0000256" key="1">
    <source>
        <dbReference type="ARBA" id="ARBA00005086"/>
    </source>
</evidence>
<dbReference type="AlphaFoldDB" id="A0A1M5AKG4"/>
<evidence type="ECO:0000256" key="2">
    <source>
        <dbReference type="ARBA" id="ARBA00009463"/>
    </source>
</evidence>
<dbReference type="RefSeq" id="WP_073165564.1">
    <property type="nucleotide sequence ID" value="NZ_FQUW01000022.1"/>
</dbReference>
<name>A0A1M5AKG4_9FIRM</name>
<evidence type="ECO:0000313" key="9">
    <source>
        <dbReference type="EMBL" id="SHF30624.1"/>
    </source>
</evidence>
<keyword evidence="10" id="KW-1185">Reference proteome</keyword>
<proteinExistence type="inferred from homology"/>
<dbReference type="Gene3D" id="3.40.50.720">
    <property type="entry name" value="NAD(P)-binding Rossmann-like Domain"/>
    <property type="match status" value="1"/>
</dbReference>
<dbReference type="Gene3D" id="1.10.1040.10">
    <property type="entry name" value="N-(1-d-carboxylethyl)-l-norvaline Dehydrogenase, domain 2"/>
    <property type="match status" value="1"/>
</dbReference>
<dbReference type="PANTHER" id="PTHR48075">
    <property type="entry name" value="3-HYDROXYACYL-COA DEHYDROGENASE FAMILY PROTEIN"/>
    <property type="match status" value="1"/>
</dbReference>
<keyword evidence="3" id="KW-0560">Oxidoreductase</keyword>
<evidence type="ECO:0000313" key="10">
    <source>
        <dbReference type="Proteomes" id="UP000184196"/>
    </source>
</evidence>
<feature type="domain" description="3-hydroxyacyl-CoA dehydrogenase NAD binding" evidence="8">
    <location>
        <begin position="9"/>
        <end position="187"/>
    </location>
</feature>
<comment type="pathway">
    <text evidence="1">Lipid metabolism; butanoate metabolism.</text>
</comment>
<feature type="binding site" evidence="6">
    <location>
        <position position="147"/>
    </location>
    <ligand>
        <name>NAD(+)</name>
        <dbReference type="ChEBI" id="CHEBI:57540"/>
    </ligand>
</feature>
<dbReference type="InterPro" id="IPR006176">
    <property type="entry name" value="3-OHacyl-CoA_DH_NAD-bd"/>
</dbReference>
<feature type="binding site" evidence="6">
    <location>
        <position position="101"/>
    </location>
    <ligand>
        <name>NAD(+)</name>
        <dbReference type="ChEBI" id="CHEBI:57540"/>
    </ligand>
</feature>
<dbReference type="EMBL" id="FQUW01000022">
    <property type="protein sequence ID" value="SHF30624.1"/>
    <property type="molecule type" value="Genomic_DNA"/>
</dbReference>
<dbReference type="Pfam" id="PF02737">
    <property type="entry name" value="3HCDH_N"/>
    <property type="match status" value="1"/>
</dbReference>
<dbReference type="SUPFAM" id="SSF51735">
    <property type="entry name" value="NAD(P)-binding Rossmann-fold domains"/>
    <property type="match status" value="1"/>
</dbReference>
<dbReference type="SUPFAM" id="SSF48179">
    <property type="entry name" value="6-phosphogluconate dehydrogenase C-terminal domain-like"/>
    <property type="match status" value="1"/>
</dbReference>
<protein>
    <recommendedName>
        <fullName evidence="4">3-hydroxybutyryl-CoA dehydrogenase</fullName>
    </recommendedName>
</protein>
<dbReference type="InterPro" id="IPR022694">
    <property type="entry name" value="3-OHacyl-CoA_DH"/>
</dbReference>
<dbReference type="InterPro" id="IPR008927">
    <property type="entry name" value="6-PGluconate_DH-like_C_sf"/>
</dbReference>
<reference evidence="10" key="1">
    <citation type="submission" date="2016-11" db="EMBL/GenBank/DDBJ databases">
        <authorList>
            <person name="Varghese N."/>
            <person name="Submissions S."/>
        </authorList>
    </citation>
    <scope>NUCLEOTIDE SEQUENCE [LARGE SCALE GENOMIC DNA]</scope>
    <source>
        <strain evidence="10">DSM 11792</strain>
    </source>
</reference>
<evidence type="ECO:0000256" key="3">
    <source>
        <dbReference type="ARBA" id="ARBA00023002"/>
    </source>
</evidence>
<gene>
    <name evidence="9" type="ORF">SAMN02745218_01925</name>
</gene>
<feature type="binding site" evidence="6">
    <location>
        <position position="36"/>
    </location>
    <ligand>
        <name>NAD(+)</name>
        <dbReference type="ChEBI" id="CHEBI:57540"/>
    </ligand>
</feature>
<feature type="domain" description="3-hydroxyacyl-CoA dehydrogenase C-terminal" evidence="7">
    <location>
        <begin position="191"/>
        <end position="287"/>
    </location>
</feature>
<comment type="similarity">
    <text evidence="2">Belongs to the 3-hydroxyacyl-CoA dehydrogenase family.</text>
</comment>
<dbReference type="PRINTS" id="PR00077">
    <property type="entry name" value="GPDHDRGNASE"/>
</dbReference>
<evidence type="ECO:0000259" key="7">
    <source>
        <dbReference type="Pfam" id="PF00725"/>
    </source>
</evidence>
<feature type="binding site" evidence="6">
    <location>
        <position position="123"/>
    </location>
    <ligand>
        <name>NAD(+)</name>
        <dbReference type="ChEBI" id="CHEBI:57540"/>
    </ligand>
</feature>
<evidence type="ECO:0000256" key="6">
    <source>
        <dbReference type="PIRSR" id="PIRSR000105-2"/>
    </source>
</evidence>
<dbReference type="FunFam" id="3.40.50.720:FF:000009">
    <property type="entry name" value="Fatty oxidation complex, alpha subunit"/>
    <property type="match status" value="1"/>
</dbReference>
<feature type="binding site" evidence="6">
    <location>
        <begin position="13"/>
        <end position="18"/>
    </location>
    <ligand>
        <name>NAD(+)</name>
        <dbReference type="ChEBI" id="CHEBI:57540"/>
    </ligand>
</feature>
<dbReference type="GO" id="GO:0006072">
    <property type="term" value="P:glycerol-3-phosphate metabolic process"/>
    <property type="evidence" value="ECO:0007669"/>
    <property type="project" value="InterPro"/>
</dbReference>
<dbReference type="OrthoDB" id="9815331at2"/>
<dbReference type="InterPro" id="IPR036291">
    <property type="entry name" value="NAD(P)-bd_dom_sf"/>
</dbReference>
<evidence type="ECO:0000259" key="8">
    <source>
        <dbReference type="Pfam" id="PF02737"/>
    </source>
</evidence>
<dbReference type="GO" id="GO:0016616">
    <property type="term" value="F:oxidoreductase activity, acting on the CH-OH group of donors, NAD or NADP as acceptor"/>
    <property type="evidence" value="ECO:0007669"/>
    <property type="project" value="InterPro"/>
</dbReference>
<dbReference type="PIRSF" id="PIRSF000105">
    <property type="entry name" value="HCDH"/>
    <property type="match status" value="1"/>
</dbReference>
<organism evidence="9 10">
    <name type="scientific">Desulfofundulus australicus DSM 11792</name>
    <dbReference type="NCBI Taxonomy" id="1121425"/>
    <lineage>
        <taxon>Bacteria</taxon>
        <taxon>Bacillati</taxon>
        <taxon>Bacillota</taxon>
        <taxon>Clostridia</taxon>
        <taxon>Eubacteriales</taxon>
        <taxon>Peptococcaceae</taxon>
        <taxon>Desulfofundulus</taxon>
    </lineage>
</organism>
<dbReference type="Proteomes" id="UP000184196">
    <property type="component" value="Unassembled WGS sequence"/>
</dbReference>
<evidence type="ECO:0000256" key="4">
    <source>
        <dbReference type="ARBA" id="ARBA00067747"/>
    </source>
</evidence>
<accession>A0A1M5AKG4</accession>
<dbReference type="GO" id="GO:0070403">
    <property type="term" value="F:NAD+ binding"/>
    <property type="evidence" value="ECO:0007669"/>
    <property type="project" value="InterPro"/>
</dbReference>
<keyword evidence="6" id="KW-0520">NAD</keyword>
<dbReference type="GO" id="GO:0006631">
    <property type="term" value="P:fatty acid metabolic process"/>
    <property type="evidence" value="ECO:0007669"/>
    <property type="project" value="InterPro"/>
</dbReference>
<dbReference type="PANTHER" id="PTHR48075:SF5">
    <property type="entry name" value="3-HYDROXYBUTYRYL-COA DEHYDROGENASE"/>
    <property type="match status" value="1"/>
</dbReference>